<dbReference type="Proteomes" id="UP000069902">
    <property type="component" value="Chromosome cPNK"/>
</dbReference>
<proteinExistence type="predicted"/>
<evidence type="ECO:0000313" key="2">
    <source>
        <dbReference type="EMBL" id="CUI16439.1"/>
    </source>
</evidence>
<dbReference type="KEGG" id="pnl:PNK_0814"/>
<feature type="coiled-coil region" evidence="1">
    <location>
        <begin position="139"/>
        <end position="198"/>
    </location>
</feature>
<gene>
    <name evidence="2" type="ORF">PNK_0814</name>
</gene>
<evidence type="ECO:0000313" key="3">
    <source>
        <dbReference type="Proteomes" id="UP000069902"/>
    </source>
</evidence>
<accession>A0A0U5JBD4</accession>
<dbReference type="AlphaFoldDB" id="A0A0U5JBD4"/>
<sequence>MNSISNSVSISSGDMHVTTDRREMTKASLGSKLCTTVENVVTTAVALKKIAEFGAQKGTRTLCSTAALVTGLGQIWEGNILMGSSLTIAGAFELYKTLGSNYDKSEVSRLIGDAKAGVQMIQTLEEANKESFSKVDANLDLVSQNVAKLTQQLTDIKQLSANGSIELEGQKATACKLYEEANELFAQAQQALQGSREEIGEADELFTRALNQFGSLLQSAQSNEGKFEERVKQFTSDAEKVHKQCLEAKTHLETSGASFDKALLILQAAIDKNNAASIEAGKAMQLAADNLKMIQAKAEIENDCQEEIQVIRDELNDVKQRKKVQDALLTDIYNDLNEAEQINQANWGTFSVCVGAPLGFITGNAIGGIAGGAVGVPVAVQLVHDRNKIGNFLFGADKEPVPEKASDRSPVTFKYNEHSTGFWGRYIQKRQSYTAGKVSICLGDEEISYKFNLNDKNRICKKDLLDISKRLADKLNRGIITPAYCQKVISNLETMKMDRNTKKAAIGLVTKNNPYFGHVQMMCATLIKNQ</sequence>
<keyword evidence="3" id="KW-1185">Reference proteome</keyword>
<evidence type="ECO:0000256" key="1">
    <source>
        <dbReference type="SAM" id="Coils"/>
    </source>
</evidence>
<dbReference type="RefSeq" id="WP_158021690.1">
    <property type="nucleotide sequence ID" value="NZ_LN879502.1"/>
</dbReference>
<dbReference type="PATRIC" id="fig|389348.3.peg.893"/>
<protein>
    <submittedName>
        <fullName evidence="2">Uncharacterized protein</fullName>
    </submittedName>
</protein>
<name>A0A0U5JBD4_9BACT</name>
<keyword evidence="1" id="KW-0175">Coiled coil</keyword>
<reference evidence="3" key="1">
    <citation type="submission" date="2015-09" db="EMBL/GenBank/DDBJ databases">
        <authorList>
            <person name="Bertelli C."/>
        </authorList>
    </citation>
    <scope>NUCLEOTIDE SEQUENCE [LARGE SCALE GENOMIC DNA]</scope>
    <source>
        <strain evidence="3">KNic</strain>
    </source>
</reference>
<organism evidence="2 3">
    <name type="scientific">Candidatus Protochlamydia naegleriophila</name>
    <dbReference type="NCBI Taxonomy" id="389348"/>
    <lineage>
        <taxon>Bacteria</taxon>
        <taxon>Pseudomonadati</taxon>
        <taxon>Chlamydiota</taxon>
        <taxon>Chlamydiia</taxon>
        <taxon>Parachlamydiales</taxon>
        <taxon>Parachlamydiaceae</taxon>
        <taxon>Candidatus Protochlamydia</taxon>
    </lineage>
</organism>
<dbReference type="InParanoid" id="A0A0U5JBD4"/>
<dbReference type="EMBL" id="LN879502">
    <property type="protein sequence ID" value="CUI16439.1"/>
    <property type="molecule type" value="Genomic_DNA"/>
</dbReference>